<protein>
    <submittedName>
        <fullName evidence="3">Uncharacterized protein</fullName>
    </submittedName>
</protein>
<comment type="caution">
    <text evidence="3">The sequence shown here is derived from an EMBL/GenBank/DDBJ whole genome shotgun (WGS) entry which is preliminary data.</text>
</comment>
<evidence type="ECO:0000256" key="2">
    <source>
        <dbReference type="SAM" id="SignalP"/>
    </source>
</evidence>
<dbReference type="AlphaFoldDB" id="A0A852VK42"/>
<evidence type="ECO:0000256" key="1">
    <source>
        <dbReference type="SAM" id="MobiDB-lite"/>
    </source>
</evidence>
<feature type="compositionally biased region" description="Low complexity" evidence="1">
    <location>
        <begin position="45"/>
        <end position="69"/>
    </location>
</feature>
<dbReference type="PROSITE" id="PS51257">
    <property type="entry name" value="PROKAR_LIPOPROTEIN"/>
    <property type="match status" value="1"/>
</dbReference>
<reference evidence="3 4" key="1">
    <citation type="submission" date="2020-07" db="EMBL/GenBank/DDBJ databases">
        <title>Genomic Encyclopedia of Type Strains, Phase IV (KMG-V): Genome sequencing to study the core and pangenomes of soil and plant-associated prokaryotes.</title>
        <authorList>
            <person name="Whitman W."/>
        </authorList>
    </citation>
    <scope>NUCLEOTIDE SEQUENCE [LARGE SCALE GENOMIC DNA]</scope>
    <source>
        <strain evidence="3 4">M8UP22</strain>
    </source>
</reference>
<evidence type="ECO:0000313" key="4">
    <source>
        <dbReference type="Proteomes" id="UP000564385"/>
    </source>
</evidence>
<organism evidence="3 4">
    <name type="scientific">Tunturiibacter lichenicola</name>
    <dbReference type="NCBI Taxonomy" id="2051959"/>
    <lineage>
        <taxon>Bacteria</taxon>
        <taxon>Pseudomonadati</taxon>
        <taxon>Acidobacteriota</taxon>
        <taxon>Terriglobia</taxon>
        <taxon>Terriglobales</taxon>
        <taxon>Acidobacteriaceae</taxon>
        <taxon>Tunturiibacter</taxon>
    </lineage>
</organism>
<feature type="signal peptide" evidence="2">
    <location>
        <begin position="1"/>
        <end position="31"/>
    </location>
</feature>
<accession>A0A852VK42</accession>
<feature type="compositionally biased region" description="Pro residues" evidence="1">
    <location>
        <begin position="70"/>
        <end position="79"/>
    </location>
</feature>
<name>A0A852VK42_9BACT</name>
<dbReference type="Proteomes" id="UP000564385">
    <property type="component" value="Unassembled WGS sequence"/>
</dbReference>
<keyword evidence="2" id="KW-0732">Signal</keyword>
<evidence type="ECO:0000313" key="3">
    <source>
        <dbReference type="EMBL" id="NYF89822.1"/>
    </source>
</evidence>
<proteinExistence type="predicted"/>
<gene>
    <name evidence="3" type="ORF">HDF08_001889</name>
</gene>
<sequence>MKPMYLAASLALSTTLLLGGCKSSTPAPAPAATPAPTQSLNPDGTPANPGSSSAAAPATPAVSPTTSTPAIPPPPPPGPVAAAAPNLPPPPPPPVRLTAPAGASVTVTVTEQLSASKNSVGDGFSGVLAAPVKTAGGGVVFPRGAHVVGTVVAAKGRGRFKGSGALGIAVTQISGTAVSTSSYEKDQSGKGKRSAGFIGGGAGGGALIGGIAGGGKGALLGGLLGAGAGTAGAAFTGNKDVVIPSESTVTFHLTAPVSITFRNRDRNRDNSDRPSDTP</sequence>
<dbReference type="EMBL" id="JACCCU010000001">
    <property type="protein sequence ID" value="NYF89822.1"/>
    <property type="molecule type" value="Genomic_DNA"/>
</dbReference>
<feature type="region of interest" description="Disordered" evidence="1">
    <location>
        <begin position="20"/>
        <end position="99"/>
    </location>
</feature>
<feature type="chain" id="PRO_5032901704" evidence="2">
    <location>
        <begin position="32"/>
        <end position="278"/>
    </location>
</feature>
<feature type="compositionally biased region" description="Pro residues" evidence="1">
    <location>
        <begin position="86"/>
        <end position="95"/>
    </location>
</feature>